<evidence type="ECO:0000256" key="8">
    <source>
        <dbReference type="ARBA" id="ARBA00022840"/>
    </source>
</evidence>
<accession>A0ABR3EYI4</accession>
<dbReference type="PANTHER" id="PTHR10344">
    <property type="entry name" value="THYMIDYLATE KINASE"/>
    <property type="match status" value="1"/>
</dbReference>
<comment type="similarity">
    <text evidence="2">Belongs to the thymidylate kinase family.</text>
</comment>
<organism evidence="10 11">
    <name type="scientific">Marasmius crinis-equi</name>
    <dbReference type="NCBI Taxonomy" id="585013"/>
    <lineage>
        <taxon>Eukaryota</taxon>
        <taxon>Fungi</taxon>
        <taxon>Dikarya</taxon>
        <taxon>Basidiomycota</taxon>
        <taxon>Agaricomycotina</taxon>
        <taxon>Agaricomycetes</taxon>
        <taxon>Agaricomycetidae</taxon>
        <taxon>Agaricales</taxon>
        <taxon>Marasmiineae</taxon>
        <taxon>Marasmiaceae</taxon>
        <taxon>Marasmius</taxon>
    </lineage>
</organism>
<comment type="caution">
    <text evidence="10">The sequence shown here is derived from an EMBL/GenBank/DDBJ whole genome shotgun (WGS) entry which is preliminary data.</text>
</comment>
<keyword evidence="6" id="KW-0547">Nucleotide-binding</keyword>
<evidence type="ECO:0000256" key="7">
    <source>
        <dbReference type="ARBA" id="ARBA00022777"/>
    </source>
</evidence>
<evidence type="ECO:0000313" key="11">
    <source>
        <dbReference type="Proteomes" id="UP001465976"/>
    </source>
</evidence>
<comment type="pathway">
    <text evidence="1">Pyrimidine metabolism; dTTP biosynthesis.</text>
</comment>
<dbReference type="NCBIfam" id="TIGR00041">
    <property type="entry name" value="DTMP_kinase"/>
    <property type="match status" value="1"/>
</dbReference>
<dbReference type="EC" id="2.7.4.9" evidence="3"/>
<dbReference type="EMBL" id="JBAHYK010001477">
    <property type="protein sequence ID" value="KAL0567849.1"/>
    <property type="molecule type" value="Genomic_DNA"/>
</dbReference>
<dbReference type="SUPFAM" id="SSF52540">
    <property type="entry name" value="P-loop containing nucleoside triphosphate hydrolases"/>
    <property type="match status" value="1"/>
</dbReference>
<keyword evidence="7 10" id="KW-0418">Kinase</keyword>
<reference evidence="10 11" key="1">
    <citation type="submission" date="2024-02" db="EMBL/GenBank/DDBJ databases">
        <title>A draft genome for the cacao thread blight pathogen Marasmius crinis-equi.</title>
        <authorList>
            <person name="Cohen S.P."/>
            <person name="Baruah I.K."/>
            <person name="Amoako-Attah I."/>
            <person name="Bukari Y."/>
            <person name="Meinhardt L.W."/>
            <person name="Bailey B.A."/>
        </authorList>
    </citation>
    <scope>NUCLEOTIDE SEQUENCE [LARGE SCALE GENOMIC DNA]</scope>
    <source>
        <strain evidence="10 11">GH-76</strain>
    </source>
</reference>
<name>A0ABR3EYI4_9AGAR</name>
<dbReference type="PROSITE" id="PS01331">
    <property type="entry name" value="THYMIDYLATE_KINASE"/>
    <property type="match status" value="1"/>
</dbReference>
<proteinExistence type="inferred from homology"/>
<protein>
    <recommendedName>
        <fullName evidence="3">dTMP kinase</fullName>
        <ecNumber evidence="3">2.7.4.9</ecNumber>
    </recommendedName>
</protein>
<gene>
    <name evidence="10" type="primary">CDC8</name>
    <name evidence="10" type="ORF">V5O48_014144</name>
</gene>
<dbReference type="HAMAP" id="MF_00165">
    <property type="entry name" value="Thymidylate_kinase"/>
    <property type="match status" value="1"/>
</dbReference>
<dbReference type="Pfam" id="PF02223">
    <property type="entry name" value="Thymidylate_kin"/>
    <property type="match status" value="1"/>
</dbReference>
<evidence type="ECO:0000313" key="10">
    <source>
        <dbReference type="EMBL" id="KAL0567849.1"/>
    </source>
</evidence>
<dbReference type="Proteomes" id="UP001465976">
    <property type="component" value="Unassembled WGS sequence"/>
</dbReference>
<evidence type="ECO:0000256" key="3">
    <source>
        <dbReference type="ARBA" id="ARBA00012980"/>
    </source>
</evidence>
<keyword evidence="4 10" id="KW-0808">Transferase</keyword>
<dbReference type="CDD" id="cd01672">
    <property type="entry name" value="TMPK"/>
    <property type="match status" value="1"/>
</dbReference>
<evidence type="ECO:0000256" key="5">
    <source>
        <dbReference type="ARBA" id="ARBA00022727"/>
    </source>
</evidence>
<dbReference type="PANTHER" id="PTHR10344:SF1">
    <property type="entry name" value="THYMIDYLATE KINASE"/>
    <property type="match status" value="1"/>
</dbReference>
<keyword evidence="11" id="KW-1185">Reference proteome</keyword>
<sequence>MPRRAPFIVVEGLDRSGKTTQTALLCSQLEKSGHRVALMKFPDRTTAIGKMIDSYLRSQSELDDHAIHLLFSANRWELSHQIESHLESNTIVVCDRYAFSGIAFSAAKGLSYEWCRAPDIGLPAPDLTLFLDITPEKARERGGYGEERYEKEEMQRKVREVFGRLGSEPRHGNGEEGERKASWVVVNAGKDQESVSADIWRHVEGLVGGLDEDIARLWAEKL</sequence>
<dbReference type="InterPro" id="IPR018094">
    <property type="entry name" value="Thymidylate_kinase"/>
</dbReference>
<keyword evidence="8" id="KW-0067">ATP-binding</keyword>
<dbReference type="GO" id="GO:0004798">
    <property type="term" value="F:dTMP kinase activity"/>
    <property type="evidence" value="ECO:0007669"/>
    <property type="project" value="UniProtKB-EC"/>
</dbReference>
<evidence type="ECO:0000259" key="9">
    <source>
        <dbReference type="Pfam" id="PF02223"/>
    </source>
</evidence>
<keyword evidence="5" id="KW-0545">Nucleotide biosynthesis</keyword>
<evidence type="ECO:0000256" key="4">
    <source>
        <dbReference type="ARBA" id="ARBA00022679"/>
    </source>
</evidence>
<evidence type="ECO:0000256" key="1">
    <source>
        <dbReference type="ARBA" id="ARBA00004992"/>
    </source>
</evidence>
<evidence type="ECO:0000256" key="6">
    <source>
        <dbReference type="ARBA" id="ARBA00022741"/>
    </source>
</evidence>
<dbReference type="InterPro" id="IPR027417">
    <property type="entry name" value="P-loop_NTPase"/>
</dbReference>
<dbReference type="Gene3D" id="3.40.50.300">
    <property type="entry name" value="P-loop containing nucleotide triphosphate hydrolases"/>
    <property type="match status" value="1"/>
</dbReference>
<dbReference type="InterPro" id="IPR018095">
    <property type="entry name" value="Thymidylate_kin_CS"/>
</dbReference>
<evidence type="ECO:0000256" key="2">
    <source>
        <dbReference type="ARBA" id="ARBA00009776"/>
    </source>
</evidence>
<dbReference type="InterPro" id="IPR039430">
    <property type="entry name" value="Thymidylate_kin-like_dom"/>
</dbReference>
<feature type="domain" description="Thymidylate kinase-like" evidence="9">
    <location>
        <begin position="10"/>
        <end position="165"/>
    </location>
</feature>